<evidence type="ECO:0000256" key="1">
    <source>
        <dbReference type="SAM" id="Phobius"/>
    </source>
</evidence>
<evidence type="ECO:0000313" key="3">
    <source>
        <dbReference type="Proteomes" id="UP001320899"/>
    </source>
</evidence>
<reference evidence="2 3" key="1">
    <citation type="submission" date="2022-10" db="EMBL/GenBank/DDBJ databases">
        <title>Ruegeria sp. nov., isolated from ocean surface sediments.</title>
        <authorList>
            <person name="He W."/>
            <person name="Xue H.-P."/>
            <person name="Zhang D.-F."/>
        </authorList>
    </citation>
    <scope>NUCLEOTIDE SEQUENCE [LARGE SCALE GENOMIC DNA]</scope>
    <source>
        <strain evidence="2 3">XHP0148</strain>
    </source>
</reference>
<name>A0ABT3AQJ5_9RHOB</name>
<feature type="transmembrane region" description="Helical" evidence="1">
    <location>
        <begin position="6"/>
        <end position="30"/>
    </location>
</feature>
<dbReference type="Proteomes" id="UP001320899">
    <property type="component" value="Unassembled WGS sequence"/>
</dbReference>
<proteinExistence type="predicted"/>
<organism evidence="2 3">
    <name type="scientific">Ruegeria aquimaris</name>
    <dbReference type="NCBI Taxonomy" id="2984333"/>
    <lineage>
        <taxon>Bacteria</taxon>
        <taxon>Pseudomonadati</taxon>
        <taxon>Pseudomonadota</taxon>
        <taxon>Alphaproteobacteria</taxon>
        <taxon>Rhodobacterales</taxon>
        <taxon>Roseobacteraceae</taxon>
        <taxon>Ruegeria</taxon>
    </lineage>
</organism>
<keyword evidence="3" id="KW-1185">Reference proteome</keyword>
<protein>
    <recommendedName>
        <fullName evidence="4">DoxX-like family protein</fullName>
    </recommendedName>
</protein>
<evidence type="ECO:0008006" key="4">
    <source>
        <dbReference type="Google" id="ProtNLM"/>
    </source>
</evidence>
<keyword evidence="1" id="KW-1133">Transmembrane helix</keyword>
<keyword evidence="1" id="KW-0812">Transmembrane</keyword>
<keyword evidence="1" id="KW-0472">Membrane</keyword>
<dbReference type="EMBL" id="JAOWLB010000024">
    <property type="protein sequence ID" value="MCV2890946.1"/>
    <property type="molecule type" value="Genomic_DNA"/>
</dbReference>
<dbReference type="RefSeq" id="WP_263830555.1">
    <property type="nucleotide sequence ID" value="NZ_JAOWLB010000024.1"/>
</dbReference>
<sequence length="121" mass="13138">MNDKTVRYVYWIATGLVGLVYLGGAGFYISSYDMVVGMYREVLGYPTYIIWPLAILKIIGAVIILWRPSAMLAFGAHVGAGDPGWPPAVVAWILLIVSWLTANRVRAVKSAYAPAFSAAAN</sequence>
<feature type="transmembrane region" description="Helical" evidence="1">
    <location>
        <begin position="42"/>
        <end position="65"/>
    </location>
</feature>
<comment type="caution">
    <text evidence="2">The sequence shown here is derived from an EMBL/GenBank/DDBJ whole genome shotgun (WGS) entry which is preliminary data.</text>
</comment>
<evidence type="ECO:0000313" key="2">
    <source>
        <dbReference type="EMBL" id="MCV2890946.1"/>
    </source>
</evidence>
<accession>A0ABT3AQJ5</accession>
<gene>
    <name evidence="2" type="ORF">OE747_21655</name>
</gene>
<feature type="transmembrane region" description="Helical" evidence="1">
    <location>
        <begin position="85"/>
        <end position="102"/>
    </location>
</feature>